<dbReference type="InterPro" id="IPR012292">
    <property type="entry name" value="Globin/Proto"/>
</dbReference>
<dbReference type="EMBL" id="CAJOBI010005426">
    <property type="protein sequence ID" value="CAF4031629.1"/>
    <property type="molecule type" value="Genomic_DNA"/>
</dbReference>
<evidence type="ECO:0000259" key="6">
    <source>
        <dbReference type="PROSITE" id="PS01033"/>
    </source>
</evidence>
<comment type="caution">
    <text evidence="9">The sequence shown here is derived from an EMBL/GenBank/DDBJ whole genome shotgun (WGS) entry which is preliminary data.</text>
</comment>
<dbReference type="Proteomes" id="UP000676336">
    <property type="component" value="Unassembled WGS sequence"/>
</dbReference>
<dbReference type="InterPro" id="IPR009050">
    <property type="entry name" value="Globin-like_sf"/>
</dbReference>
<dbReference type="GO" id="GO:0020037">
    <property type="term" value="F:heme binding"/>
    <property type="evidence" value="ECO:0007669"/>
    <property type="project" value="InterPro"/>
</dbReference>
<evidence type="ECO:0000313" key="14">
    <source>
        <dbReference type="EMBL" id="CAF4140056.1"/>
    </source>
</evidence>
<dbReference type="PANTHER" id="PTHR46458:SF2">
    <property type="entry name" value="X GLOBIN"/>
    <property type="match status" value="1"/>
</dbReference>
<evidence type="ECO:0000313" key="13">
    <source>
        <dbReference type="EMBL" id="CAF4031629.1"/>
    </source>
</evidence>
<dbReference type="EMBL" id="CAJOBG010005117">
    <property type="protein sequence ID" value="CAF4140056.1"/>
    <property type="molecule type" value="Genomic_DNA"/>
</dbReference>
<keyword evidence="2 5" id="KW-0349">Heme</keyword>
<dbReference type="EMBL" id="CAJNRF010015082">
    <property type="protein sequence ID" value="CAF2165579.1"/>
    <property type="molecule type" value="Genomic_DNA"/>
</dbReference>
<evidence type="ECO:0000313" key="9">
    <source>
        <dbReference type="EMBL" id="CAF1942569.1"/>
    </source>
</evidence>
<dbReference type="GO" id="GO:0046872">
    <property type="term" value="F:metal ion binding"/>
    <property type="evidence" value="ECO:0007669"/>
    <property type="project" value="UniProtKB-KW"/>
</dbReference>
<dbReference type="EMBL" id="CAJNOV010007734">
    <property type="protein sequence ID" value="CAF1295076.1"/>
    <property type="molecule type" value="Genomic_DNA"/>
</dbReference>
<reference evidence="9" key="1">
    <citation type="submission" date="2021-02" db="EMBL/GenBank/DDBJ databases">
        <authorList>
            <person name="Nowell W R."/>
        </authorList>
    </citation>
    <scope>NUCLEOTIDE SEQUENCE</scope>
</reference>
<evidence type="ECO:0000313" key="8">
    <source>
        <dbReference type="EMBL" id="CAF1302448.1"/>
    </source>
</evidence>
<evidence type="ECO:0000256" key="3">
    <source>
        <dbReference type="ARBA" id="ARBA00022723"/>
    </source>
</evidence>
<name>A0A816LUV7_9BILA</name>
<organism evidence="9 16">
    <name type="scientific">Rotaria magnacalcarata</name>
    <dbReference type="NCBI Taxonomy" id="392030"/>
    <lineage>
        <taxon>Eukaryota</taxon>
        <taxon>Metazoa</taxon>
        <taxon>Spiralia</taxon>
        <taxon>Gnathifera</taxon>
        <taxon>Rotifera</taxon>
        <taxon>Eurotatoria</taxon>
        <taxon>Bdelloidea</taxon>
        <taxon>Philodinida</taxon>
        <taxon>Philodinidae</taxon>
        <taxon>Rotaria</taxon>
    </lineage>
</organism>
<dbReference type="AlphaFoldDB" id="A0A816LUV7"/>
<dbReference type="Pfam" id="PF00042">
    <property type="entry name" value="Globin"/>
    <property type="match status" value="1"/>
</dbReference>
<dbReference type="InterPro" id="IPR044399">
    <property type="entry name" value="Mb-like_M"/>
</dbReference>
<dbReference type="Proteomes" id="UP000663887">
    <property type="component" value="Unassembled WGS sequence"/>
</dbReference>
<evidence type="ECO:0000313" key="10">
    <source>
        <dbReference type="EMBL" id="CAF2114918.1"/>
    </source>
</evidence>
<sequence>MGCNTSRVGLTSVTMTAEQNHNLVREIWSFVCNEYYEEVGISFMIRLFQTYPELRKLWIFAANLEIEHDIRSNAQARYHATKIMYTLNEIITNVEDYGKRRNILESLGKTHFAYDVKPSDFQAAESTMAYVLNSILGNRFTPRHKQAWSYLFQQIIVDLGRGVEQQVLCDSQLKTTMHKASSKGI</sequence>
<evidence type="ECO:0000313" key="7">
    <source>
        <dbReference type="EMBL" id="CAF1295076.1"/>
    </source>
</evidence>
<dbReference type="Proteomes" id="UP000663824">
    <property type="component" value="Unassembled WGS sequence"/>
</dbReference>
<evidence type="ECO:0000313" key="17">
    <source>
        <dbReference type="Proteomes" id="UP000663866"/>
    </source>
</evidence>
<dbReference type="EMBL" id="CAJNRG010009564">
    <property type="protein sequence ID" value="CAF2114918.1"/>
    <property type="molecule type" value="Genomic_DNA"/>
</dbReference>
<dbReference type="EMBL" id="CAJOBH010004534">
    <property type="protein sequence ID" value="CAF3993550.1"/>
    <property type="molecule type" value="Genomic_DNA"/>
</dbReference>
<dbReference type="EMBL" id="CAJNOW010001052">
    <property type="protein sequence ID" value="CAF1302448.1"/>
    <property type="molecule type" value="Genomic_DNA"/>
</dbReference>
<accession>A0A816LUV7</accession>
<comment type="similarity">
    <text evidence="5">Belongs to the globin family.</text>
</comment>
<proteinExistence type="inferred from homology"/>
<evidence type="ECO:0000256" key="5">
    <source>
        <dbReference type="RuleBase" id="RU000356"/>
    </source>
</evidence>
<dbReference type="EMBL" id="CAJOBF010005112">
    <property type="protein sequence ID" value="CAF4164304.1"/>
    <property type="molecule type" value="Genomic_DNA"/>
</dbReference>
<dbReference type="GO" id="GO:0005344">
    <property type="term" value="F:oxygen carrier activity"/>
    <property type="evidence" value="ECO:0007669"/>
    <property type="project" value="UniProtKB-KW"/>
</dbReference>
<evidence type="ECO:0000313" key="12">
    <source>
        <dbReference type="EMBL" id="CAF3993550.1"/>
    </source>
</evidence>
<dbReference type="Proteomes" id="UP000663856">
    <property type="component" value="Unassembled WGS sequence"/>
</dbReference>
<dbReference type="Proteomes" id="UP000663866">
    <property type="component" value="Unassembled WGS sequence"/>
</dbReference>
<evidence type="ECO:0000256" key="1">
    <source>
        <dbReference type="ARBA" id="ARBA00022448"/>
    </source>
</evidence>
<keyword evidence="17" id="KW-1185">Reference proteome</keyword>
<gene>
    <name evidence="12" type="ORF">BYL167_LOCUS13289</name>
    <name evidence="7" type="ORF">CJN711_LOCUS16630</name>
    <name evidence="8" type="ORF">KQP761_LOCUS4835</name>
    <name evidence="9" type="ORF">MBJ925_LOCUS5476</name>
    <name evidence="14" type="ORF">OVN521_LOCUS23017</name>
    <name evidence="13" type="ORF">SMN809_LOCUS13613</name>
    <name evidence="15" type="ORF">UXM345_LOCUS25886</name>
    <name evidence="11" type="ORF">WKI299_LOCUS32642</name>
    <name evidence="10" type="ORF">XDN619_LOCUS21482</name>
</gene>
<keyword evidence="4" id="KW-0408">Iron</keyword>
<dbReference type="Proteomes" id="UP000681967">
    <property type="component" value="Unassembled WGS sequence"/>
</dbReference>
<dbReference type="GO" id="GO:0019825">
    <property type="term" value="F:oxygen binding"/>
    <property type="evidence" value="ECO:0007669"/>
    <property type="project" value="InterPro"/>
</dbReference>
<keyword evidence="5" id="KW-0561">Oxygen transport</keyword>
<dbReference type="Proteomes" id="UP000663842">
    <property type="component" value="Unassembled WGS sequence"/>
</dbReference>
<dbReference type="Proteomes" id="UP000663834">
    <property type="component" value="Unassembled WGS sequence"/>
</dbReference>
<evidence type="ECO:0000313" key="11">
    <source>
        <dbReference type="EMBL" id="CAF2165579.1"/>
    </source>
</evidence>
<evidence type="ECO:0000256" key="4">
    <source>
        <dbReference type="ARBA" id="ARBA00023004"/>
    </source>
</evidence>
<dbReference type="EMBL" id="CAJNRE010001408">
    <property type="protein sequence ID" value="CAF1942569.1"/>
    <property type="molecule type" value="Genomic_DNA"/>
</dbReference>
<dbReference type="Gene3D" id="1.10.490.10">
    <property type="entry name" value="Globins"/>
    <property type="match status" value="1"/>
</dbReference>
<protein>
    <recommendedName>
        <fullName evidence="6">Globin domain-containing protein</fullName>
    </recommendedName>
</protein>
<dbReference type="SUPFAM" id="SSF46458">
    <property type="entry name" value="Globin-like"/>
    <property type="match status" value="1"/>
</dbReference>
<dbReference type="OrthoDB" id="436496at2759"/>
<dbReference type="Proteomes" id="UP000663855">
    <property type="component" value="Unassembled WGS sequence"/>
</dbReference>
<dbReference type="PANTHER" id="PTHR46458">
    <property type="entry name" value="BLR2807 PROTEIN"/>
    <property type="match status" value="1"/>
</dbReference>
<keyword evidence="1 5" id="KW-0813">Transport</keyword>
<dbReference type="InterPro" id="IPR000971">
    <property type="entry name" value="Globin"/>
</dbReference>
<evidence type="ECO:0000313" key="16">
    <source>
        <dbReference type="Proteomes" id="UP000663824"/>
    </source>
</evidence>
<dbReference type="PROSITE" id="PS01033">
    <property type="entry name" value="GLOBIN"/>
    <property type="match status" value="1"/>
</dbReference>
<feature type="domain" description="Globin" evidence="6">
    <location>
        <begin position="14"/>
        <end position="164"/>
    </location>
</feature>
<dbReference type="InterPro" id="IPR050532">
    <property type="entry name" value="Globin-like_OT"/>
</dbReference>
<keyword evidence="3" id="KW-0479">Metal-binding</keyword>
<dbReference type="CDD" id="cd01040">
    <property type="entry name" value="Mb-like"/>
    <property type="match status" value="1"/>
</dbReference>
<evidence type="ECO:0000313" key="15">
    <source>
        <dbReference type="EMBL" id="CAF4164304.1"/>
    </source>
</evidence>
<evidence type="ECO:0000256" key="2">
    <source>
        <dbReference type="ARBA" id="ARBA00022617"/>
    </source>
</evidence>